<gene>
    <name evidence="2" type="primary">20347851</name>
    <name evidence="1" type="ORF">GGTG_07393</name>
</gene>
<reference evidence="1" key="3">
    <citation type="submission" date="2010-09" db="EMBL/GenBank/DDBJ databases">
        <title>Annotation of Gaeumannomyces graminis var. tritici R3-111a-1.</title>
        <authorList>
            <consortium name="The Broad Institute Genome Sequencing Platform"/>
            <person name="Ma L.-J."/>
            <person name="Dead R."/>
            <person name="Young S.K."/>
            <person name="Zeng Q."/>
            <person name="Gargeya S."/>
            <person name="Fitzgerald M."/>
            <person name="Haas B."/>
            <person name="Abouelleil A."/>
            <person name="Alvarado L."/>
            <person name="Arachchi H.M."/>
            <person name="Berlin A."/>
            <person name="Brown A."/>
            <person name="Chapman S.B."/>
            <person name="Chen Z."/>
            <person name="Dunbar C."/>
            <person name="Freedman E."/>
            <person name="Gearin G."/>
            <person name="Gellesch M."/>
            <person name="Goldberg J."/>
            <person name="Griggs A."/>
            <person name="Gujja S."/>
            <person name="Heiman D."/>
            <person name="Howarth C."/>
            <person name="Larson L."/>
            <person name="Lui A."/>
            <person name="MacDonald P.J.P."/>
            <person name="Mehta T."/>
            <person name="Montmayeur A."/>
            <person name="Murphy C."/>
            <person name="Neiman D."/>
            <person name="Pearson M."/>
            <person name="Priest M."/>
            <person name="Roberts A."/>
            <person name="Saif S."/>
            <person name="Shea T."/>
            <person name="Shenoy N."/>
            <person name="Sisk P."/>
            <person name="Stolte C."/>
            <person name="Sykes S."/>
            <person name="Yandava C."/>
            <person name="Wortman J."/>
            <person name="Nusbaum C."/>
            <person name="Birren B."/>
        </authorList>
    </citation>
    <scope>NUCLEOTIDE SEQUENCE</scope>
    <source>
        <strain evidence="1">R3-111a-1</strain>
    </source>
</reference>
<organism evidence="1">
    <name type="scientific">Gaeumannomyces tritici (strain R3-111a-1)</name>
    <name type="common">Wheat and barley take-all root rot fungus</name>
    <name type="synonym">Gaeumannomyces graminis var. tritici</name>
    <dbReference type="NCBI Taxonomy" id="644352"/>
    <lineage>
        <taxon>Eukaryota</taxon>
        <taxon>Fungi</taxon>
        <taxon>Dikarya</taxon>
        <taxon>Ascomycota</taxon>
        <taxon>Pezizomycotina</taxon>
        <taxon>Sordariomycetes</taxon>
        <taxon>Sordariomycetidae</taxon>
        <taxon>Magnaporthales</taxon>
        <taxon>Magnaporthaceae</taxon>
        <taxon>Gaeumannomyces</taxon>
    </lineage>
</organism>
<protein>
    <submittedName>
        <fullName evidence="1 2">Uncharacterized protein</fullName>
    </submittedName>
</protein>
<reference evidence="2" key="4">
    <citation type="journal article" date="2015" name="G3 (Bethesda)">
        <title>Genome sequences of three phytopathogenic species of the Magnaporthaceae family of fungi.</title>
        <authorList>
            <person name="Okagaki L.H."/>
            <person name="Nunes C.C."/>
            <person name="Sailsbery J."/>
            <person name="Clay B."/>
            <person name="Brown D."/>
            <person name="John T."/>
            <person name="Oh Y."/>
            <person name="Young N."/>
            <person name="Fitzgerald M."/>
            <person name="Haas B.J."/>
            <person name="Zeng Q."/>
            <person name="Young S."/>
            <person name="Adiconis X."/>
            <person name="Fan L."/>
            <person name="Levin J.Z."/>
            <person name="Mitchell T.K."/>
            <person name="Okubara P.A."/>
            <person name="Farman M.L."/>
            <person name="Kohn L.M."/>
            <person name="Birren B."/>
            <person name="Ma L.-J."/>
            <person name="Dean R.A."/>
        </authorList>
    </citation>
    <scope>NUCLEOTIDE SEQUENCE</scope>
    <source>
        <strain evidence="2">R3-111a-1</strain>
    </source>
</reference>
<dbReference type="RefSeq" id="XP_009223481.1">
    <property type="nucleotide sequence ID" value="XM_009225217.1"/>
</dbReference>
<dbReference type="HOGENOM" id="CLU_2904318_0_0_1"/>
<accession>J3P1J5</accession>
<reference evidence="3" key="1">
    <citation type="submission" date="2010-07" db="EMBL/GenBank/DDBJ databases">
        <title>The genome sequence of Gaeumannomyces graminis var. tritici strain R3-111a-1.</title>
        <authorList>
            <consortium name="The Broad Institute Genome Sequencing Platform"/>
            <person name="Ma L.-J."/>
            <person name="Dead R."/>
            <person name="Young S."/>
            <person name="Zeng Q."/>
            <person name="Koehrsen M."/>
            <person name="Alvarado L."/>
            <person name="Berlin A."/>
            <person name="Chapman S.B."/>
            <person name="Chen Z."/>
            <person name="Freedman E."/>
            <person name="Gellesch M."/>
            <person name="Goldberg J."/>
            <person name="Griggs A."/>
            <person name="Gujja S."/>
            <person name="Heilman E.R."/>
            <person name="Heiman D."/>
            <person name="Hepburn T."/>
            <person name="Howarth C."/>
            <person name="Jen D."/>
            <person name="Larson L."/>
            <person name="Mehta T."/>
            <person name="Neiman D."/>
            <person name="Pearson M."/>
            <person name="Roberts A."/>
            <person name="Saif S."/>
            <person name="Shea T."/>
            <person name="Shenoy N."/>
            <person name="Sisk P."/>
            <person name="Stolte C."/>
            <person name="Sykes S."/>
            <person name="Walk T."/>
            <person name="White J."/>
            <person name="Yandava C."/>
            <person name="Haas B."/>
            <person name="Nusbaum C."/>
            <person name="Birren B."/>
        </authorList>
    </citation>
    <scope>NUCLEOTIDE SEQUENCE [LARGE SCALE GENOMIC DNA]</scope>
    <source>
        <strain evidence="3">R3-111a-1</strain>
    </source>
</reference>
<evidence type="ECO:0000313" key="3">
    <source>
        <dbReference type="Proteomes" id="UP000006039"/>
    </source>
</evidence>
<dbReference type="AlphaFoldDB" id="J3P1J5"/>
<evidence type="ECO:0000313" key="1">
    <source>
        <dbReference type="EMBL" id="EJT73537.1"/>
    </source>
</evidence>
<dbReference type="GeneID" id="20347851"/>
<dbReference type="EnsemblFungi" id="EJT73537">
    <property type="protein sequence ID" value="EJT73537"/>
    <property type="gene ID" value="GGTG_07393"/>
</dbReference>
<dbReference type="Proteomes" id="UP000006039">
    <property type="component" value="Unassembled WGS sequence"/>
</dbReference>
<sequence length="62" mass="7352">MALVFFKGAGNWFLLQALAKWYRNLFKPVKTSNKNLKRDKESVFNNAIIIKYAIKPPRIYLY</sequence>
<evidence type="ECO:0000313" key="2">
    <source>
        <dbReference type="EnsemblFungi" id="EJT73537"/>
    </source>
</evidence>
<proteinExistence type="predicted"/>
<keyword evidence="3" id="KW-1185">Reference proteome</keyword>
<reference evidence="2" key="5">
    <citation type="submission" date="2018-04" db="UniProtKB">
        <authorList>
            <consortium name="EnsemblFungi"/>
        </authorList>
    </citation>
    <scope>IDENTIFICATION</scope>
    <source>
        <strain evidence="2">R3-111a-1</strain>
    </source>
</reference>
<reference evidence="1" key="2">
    <citation type="submission" date="2010-07" db="EMBL/GenBank/DDBJ databases">
        <authorList>
            <consortium name="The Broad Institute Genome Sequencing Platform"/>
            <consortium name="Broad Institute Genome Sequencing Center for Infectious Disease"/>
            <person name="Ma L.-J."/>
            <person name="Dead R."/>
            <person name="Young S."/>
            <person name="Zeng Q."/>
            <person name="Koehrsen M."/>
            <person name="Alvarado L."/>
            <person name="Berlin A."/>
            <person name="Chapman S.B."/>
            <person name="Chen Z."/>
            <person name="Freedman E."/>
            <person name="Gellesch M."/>
            <person name="Goldberg J."/>
            <person name="Griggs A."/>
            <person name="Gujja S."/>
            <person name="Heilman E.R."/>
            <person name="Heiman D."/>
            <person name="Hepburn T."/>
            <person name="Howarth C."/>
            <person name="Jen D."/>
            <person name="Larson L."/>
            <person name="Mehta T."/>
            <person name="Neiman D."/>
            <person name="Pearson M."/>
            <person name="Roberts A."/>
            <person name="Saif S."/>
            <person name="Shea T."/>
            <person name="Shenoy N."/>
            <person name="Sisk P."/>
            <person name="Stolte C."/>
            <person name="Sykes S."/>
            <person name="Walk T."/>
            <person name="White J."/>
            <person name="Yandava C."/>
            <person name="Haas B."/>
            <person name="Nusbaum C."/>
            <person name="Birren B."/>
        </authorList>
    </citation>
    <scope>NUCLEOTIDE SEQUENCE</scope>
    <source>
        <strain evidence="1">R3-111a-1</strain>
    </source>
</reference>
<name>J3P1J5_GAET3</name>
<dbReference type="EMBL" id="GL385398">
    <property type="protein sequence ID" value="EJT73537.1"/>
    <property type="molecule type" value="Genomic_DNA"/>
</dbReference>
<dbReference type="VEuPathDB" id="FungiDB:GGTG_07393"/>